<gene>
    <name evidence="1" type="ORF">ABT39_MTgene1701</name>
</gene>
<evidence type="ECO:0000313" key="1">
    <source>
        <dbReference type="EMBL" id="KUM46599.1"/>
    </source>
</evidence>
<sequence>MHLPLHNLPLVIPPLAHHIQVLMLDLHTLVYLPPPVLLIIISPLRLV</sequence>
<comment type="caution">
    <text evidence="1">The sequence shown here is derived from an EMBL/GenBank/DDBJ whole genome shotgun (WGS) entry which is preliminary data.</text>
</comment>
<dbReference type="EMBL" id="LKAM01000011">
    <property type="protein sequence ID" value="KUM46599.1"/>
    <property type="molecule type" value="Genomic_DNA"/>
</dbReference>
<geneLocation type="mitochondrion" evidence="1"/>
<reference evidence="1" key="1">
    <citation type="journal article" date="2015" name="Genome Biol. Evol.">
        <title>Organellar Genomes of White Spruce (Picea glauca): Assembly and Annotation.</title>
        <authorList>
            <person name="Jackman S.D."/>
            <person name="Warren R.L."/>
            <person name="Gibb E.A."/>
            <person name="Vandervalk B.P."/>
            <person name="Mohamadi H."/>
            <person name="Chu J."/>
            <person name="Raymond A."/>
            <person name="Pleasance S."/>
            <person name="Coope R."/>
            <person name="Wildung M.R."/>
            <person name="Ritland C.E."/>
            <person name="Bousquet J."/>
            <person name="Jones S.J."/>
            <person name="Bohlmann J."/>
            <person name="Birol I."/>
        </authorList>
    </citation>
    <scope>NUCLEOTIDE SEQUENCE [LARGE SCALE GENOMIC DNA]</scope>
    <source>
        <tissue evidence="1">Flushing bud</tissue>
    </source>
</reference>
<proteinExistence type="predicted"/>
<organism evidence="1">
    <name type="scientific">Picea glauca</name>
    <name type="common">White spruce</name>
    <name type="synonym">Pinus glauca</name>
    <dbReference type="NCBI Taxonomy" id="3330"/>
    <lineage>
        <taxon>Eukaryota</taxon>
        <taxon>Viridiplantae</taxon>
        <taxon>Streptophyta</taxon>
        <taxon>Embryophyta</taxon>
        <taxon>Tracheophyta</taxon>
        <taxon>Spermatophyta</taxon>
        <taxon>Pinopsida</taxon>
        <taxon>Pinidae</taxon>
        <taxon>Conifers I</taxon>
        <taxon>Pinales</taxon>
        <taxon>Pinaceae</taxon>
        <taxon>Picea</taxon>
    </lineage>
</organism>
<keyword evidence="1" id="KW-0496">Mitochondrion</keyword>
<accession>A0A101LWF8</accession>
<name>A0A101LWF8_PICGL</name>
<protein>
    <submittedName>
        <fullName evidence="1">Uncharacterized protein</fullName>
    </submittedName>
</protein>
<dbReference type="AlphaFoldDB" id="A0A101LWF8"/>